<evidence type="ECO:0000259" key="3">
    <source>
        <dbReference type="Pfam" id="PF07885"/>
    </source>
</evidence>
<feature type="transmembrane region" description="Helical" evidence="2">
    <location>
        <begin position="418"/>
        <end position="438"/>
    </location>
</feature>
<evidence type="ECO:0000256" key="2">
    <source>
        <dbReference type="SAM" id="Phobius"/>
    </source>
</evidence>
<feature type="transmembrane region" description="Helical" evidence="2">
    <location>
        <begin position="273"/>
        <end position="292"/>
    </location>
</feature>
<dbReference type="GO" id="GO:0005249">
    <property type="term" value="F:voltage-gated potassium channel activity"/>
    <property type="evidence" value="ECO:0007669"/>
    <property type="project" value="TreeGrafter"/>
</dbReference>
<keyword evidence="1" id="KW-0175">Coiled coil</keyword>
<dbReference type="OrthoDB" id="433309at2759"/>
<dbReference type="PANTHER" id="PTHR10217">
    <property type="entry name" value="VOLTAGE AND LIGAND GATED POTASSIUM CHANNEL"/>
    <property type="match status" value="1"/>
</dbReference>
<keyword evidence="2" id="KW-0812">Transmembrane</keyword>
<dbReference type="InterPro" id="IPR013099">
    <property type="entry name" value="K_chnl_dom"/>
</dbReference>
<comment type="caution">
    <text evidence="4">The sequence shown here is derived from an EMBL/GenBank/DDBJ whole genome shotgun (WGS) entry which is preliminary data.</text>
</comment>
<proteinExistence type="predicted"/>
<dbReference type="PANTHER" id="PTHR10217:SF435">
    <property type="entry name" value="POTASSIUM VOLTAGE-GATED CHANNEL PROTEIN EAG"/>
    <property type="match status" value="1"/>
</dbReference>
<keyword evidence="2" id="KW-1133">Transmembrane helix</keyword>
<sequence length="1040" mass="124349">MQEKSKKNMMIGQNKKRLINLKNKKTMIWITTRIKEFLNEYIILQMNGTDIIFSALSSQPENLQIELQAEQQNEYEKEYLEADLVSRIRTRNPSTNNFTIKSTTNIDTRRNCEPLINQDEDIKRNTCKKTGTNLMKYFYLKRFIQRIRNNRTKLSNVNENHIKLINDNSSDSQVMIQILKLNNHQHFQIRNVTKLFHDNSLSSHEHPFIIWIREKYQQIRKSTYEILSKIPQIHPESLKKIVWDYWTILFRLLLLILIPLEIAYNPQILFDKLIGLTVTIIIILILDNLLRLNTICYLSGQAVYDRWQIIKVNLNLQTISDFALIFLLIYFIKNEGNQFQYLMLLISLTQHYQINQTLQKSEESQYFTKKQKAFINLFKLLIYLIYVLHLFACIWFFNSSLNYGNSWIIFKELDHQQWQLQYLEAFYFAIVTMLTIGYGDNVPKTWNEKFVAIFFILSACLWFSYSINAIGTIIKEINQHFMERSRKIRVINRYMHQRNIPFSLQYRIREYLTFRWKEEAEIDLQQEETLLNELSEELKQDLKKQANNVFFKHCDFLFKNFSLELQNSLSPFIKRKIIQPQNTFSIYTLSDVYQPHLCFVEQGQLQYQNVLNVSLKTVQNHGQFLDVSEFIEENDNIQTFKAIGYVSLLVLSKSDFMSIIRQYPKDYQKYCNLKDQFVLQVKPKHLVFGQYCAACNITTHGLKECPNLSLSIDRELIIKRYQYSQDQYRKYTKRSKKRGKTSFSTRCDREIIEQFAIYFQNEQPKLVQNQLSKQLTQEQDFDDGKSDMNEQSPINKTFHFKRQESIQLPRCSLQSGEAISIQKQININDSIASSDNNSIQNLKLSTRQQCMLNTNKFMTAKLSKYKKMCSQQNPKIALIDTDESLKIDIQDSIYQNIELLYNKIFNEETVIPFDRSIYDLQILYFSFKAQQGIEQFEVVKNFSSYMVNHNIENIILQIEQKYHTLLLKPITQLIRYMYYPYEFIMKFQKIKTQRLKLLNFYKKRSFKNLKQKQSKINDLVRKWETPRKSYRFSVIIPYDE</sequence>
<feature type="transmembrane region" description="Helical" evidence="2">
    <location>
        <begin position="450"/>
        <end position="474"/>
    </location>
</feature>
<feature type="transmembrane region" description="Helical" evidence="2">
    <location>
        <begin position="374"/>
        <end position="398"/>
    </location>
</feature>
<accession>A0A8S1XCF9</accession>
<feature type="transmembrane region" description="Helical" evidence="2">
    <location>
        <begin position="248"/>
        <end position="267"/>
    </location>
</feature>
<dbReference type="GO" id="GO:0042391">
    <property type="term" value="P:regulation of membrane potential"/>
    <property type="evidence" value="ECO:0007669"/>
    <property type="project" value="TreeGrafter"/>
</dbReference>
<dbReference type="AlphaFoldDB" id="A0A8S1XCF9"/>
<dbReference type="Pfam" id="PF07885">
    <property type="entry name" value="Ion_trans_2"/>
    <property type="match status" value="1"/>
</dbReference>
<organism evidence="4 5">
    <name type="scientific">Paramecium pentaurelia</name>
    <dbReference type="NCBI Taxonomy" id="43138"/>
    <lineage>
        <taxon>Eukaryota</taxon>
        <taxon>Sar</taxon>
        <taxon>Alveolata</taxon>
        <taxon>Ciliophora</taxon>
        <taxon>Intramacronucleata</taxon>
        <taxon>Oligohymenophorea</taxon>
        <taxon>Peniculida</taxon>
        <taxon>Parameciidae</taxon>
        <taxon>Paramecium</taxon>
    </lineage>
</organism>
<feature type="coiled-coil region" evidence="1">
    <location>
        <begin position="517"/>
        <end position="544"/>
    </location>
</feature>
<gene>
    <name evidence="4" type="ORF">PPENT_87.1.T1190111</name>
</gene>
<evidence type="ECO:0000256" key="1">
    <source>
        <dbReference type="SAM" id="Coils"/>
    </source>
</evidence>
<dbReference type="GO" id="GO:0005886">
    <property type="term" value="C:plasma membrane"/>
    <property type="evidence" value="ECO:0007669"/>
    <property type="project" value="TreeGrafter"/>
</dbReference>
<protein>
    <recommendedName>
        <fullName evidence="3">Potassium channel domain-containing protein</fullName>
    </recommendedName>
</protein>
<dbReference type="EMBL" id="CAJJDO010000119">
    <property type="protein sequence ID" value="CAD8198658.1"/>
    <property type="molecule type" value="Genomic_DNA"/>
</dbReference>
<keyword evidence="2" id="KW-0472">Membrane</keyword>
<feature type="domain" description="Potassium channel" evidence="3">
    <location>
        <begin position="407"/>
        <end position="475"/>
    </location>
</feature>
<reference evidence="4" key="1">
    <citation type="submission" date="2021-01" db="EMBL/GenBank/DDBJ databases">
        <authorList>
            <consortium name="Genoscope - CEA"/>
            <person name="William W."/>
        </authorList>
    </citation>
    <scope>NUCLEOTIDE SEQUENCE</scope>
</reference>
<evidence type="ECO:0000313" key="4">
    <source>
        <dbReference type="EMBL" id="CAD8198658.1"/>
    </source>
</evidence>
<keyword evidence="5" id="KW-1185">Reference proteome</keyword>
<name>A0A8S1XCF9_9CILI</name>
<dbReference type="Proteomes" id="UP000689195">
    <property type="component" value="Unassembled WGS sequence"/>
</dbReference>
<dbReference type="InterPro" id="IPR050818">
    <property type="entry name" value="KCNH_animal-type"/>
</dbReference>
<evidence type="ECO:0000313" key="5">
    <source>
        <dbReference type="Proteomes" id="UP000689195"/>
    </source>
</evidence>